<organism evidence="3 4">
    <name type="scientific">Thelohanellus kitauei</name>
    <name type="common">Myxosporean</name>
    <dbReference type="NCBI Taxonomy" id="669202"/>
    <lineage>
        <taxon>Eukaryota</taxon>
        <taxon>Metazoa</taxon>
        <taxon>Cnidaria</taxon>
        <taxon>Myxozoa</taxon>
        <taxon>Myxosporea</taxon>
        <taxon>Bivalvulida</taxon>
        <taxon>Platysporina</taxon>
        <taxon>Myxobolidae</taxon>
        <taxon>Thelohanellus</taxon>
    </lineage>
</organism>
<comment type="caution">
    <text evidence="3">The sequence shown here is derived from an EMBL/GenBank/DDBJ whole genome shotgun (WGS) entry which is preliminary data.</text>
</comment>
<dbReference type="OrthoDB" id="6776947at2759"/>
<dbReference type="SUPFAM" id="SSF57756">
    <property type="entry name" value="Retrovirus zinc finger-like domains"/>
    <property type="match status" value="1"/>
</dbReference>
<feature type="domain" description="CCHC-type" evidence="2">
    <location>
        <begin position="184"/>
        <end position="197"/>
    </location>
</feature>
<dbReference type="GO" id="GO:0003676">
    <property type="term" value="F:nucleic acid binding"/>
    <property type="evidence" value="ECO:0007669"/>
    <property type="project" value="InterPro"/>
</dbReference>
<dbReference type="Gene3D" id="2.40.70.10">
    <property type="entry name" value="Acid Proteases"/>
    <property type="match status" value="1"/>
</dbReference>
<accession>A0A0C2M948</accession>
<gene>
    <name evidence="3" type="ORF">RF11_08039</name>
</gene>
<dbReference type="EMBL" id="JWZT01004661">
    <property type="protein sequence ID" value="KII63510.1"/>
    <property type="molecule type" value="Genomic_DNA"/>
</dbReference>
<keyword evidence="4" id="KW-1185">Reference proteome</keyword>
<dbReference type="InterPro" id="IPR001878">
    <property type="entry name" value="Znf_CCHC"/>
</dbReference>
<keyword evidence="1" id="KW-0479">Metal-binding</keyword>
<evidence type="ECO:0000256" key="1">
    <source>
        <dbReference type="PROSITE-ProRule" id="PRU00047"/>
    </source>
</evidence>
<reference evidence="3 4" key="1">
    <citation type="journal article" date="2014" name="Genome Biol. Evol.">
        <title>The genome of the myxosporean Thelohanellus kitauei shows adaptations to nutrient acquisition within its fish host.</title>
        <authorList>
            <person name="Yang Y."/>
            <person name="Xiong J."/>
            <person name="Zhou Z."/>
            <person name="Huo F."/>
            <person name="Miao W."/>
            <person name="Ran C."/>
            <person name="Liu Y."/>
            <person name="Zhang J."/>
            <person name="Feng J."/>
            <person name="Wang M."/>
            <person name="Wang M."/>
            <person name="Wang L."/>
            <person name="Yao B."/>
        </authorList>
    </citation>
    <scope>NUCLEOTIDE SEQUENCE [LARGE SCALE GENOMIC DNA]</scope>
    <source>
        <strain evidence="3">Wuqing</strain>
    </source>
</reference>
<sequence length="288" mass="32479">MATSDYTEQFYANLQDFQFDAFNEEIEDWDNYIGRPPNISPRAKALKRDLLISSFTARQFQLLREQVGGDLEALTFQDVCQAMASRYRKKTNPFVERREFYKCVRRPDEDTLNDAVESVALLFSSIGGAKSLANSNQAAVGIISEITAVRKLSRSTASKGVCLRCIRYGYHQKRKIRPAANSTCYLCRKVGHFSRACLSSVNKKQLDKSNLHKPYSRFYLNSLCSKSKPIYVNAIINRKEVEMLSDTGANVSSMDKDISSTLGAPIDDINVKITGCMGNDYRLLVTRA</sequence>
<evidence type="ECO:0000313" key="4">
    <source>
        <dbReference type="Proteomes" id="UP000031668"/>
    </source>
</evidence>
<keyword evidence="1" id="KW-0863">Zinc-finger</keyword>
<evidence type="ECO:0000313" key="3">
    <source>
        <dbReference type="EMBL" id="KII63510.1"/>
    </source>
</evidence>
<evidence type="ECO:0000259" key="2">
    <source>
        <dbReference type="PROSITE" id="PS50158"/>
    </source>
</evidence>
<dbReference type="Proteomes" id="UP000031668">
    <property type="component" value="Unassembled WGS sequence"/>
</dbReference>
<protein>
    <recommendedName>
        <fullName evidence="2">CCHC-type domain-containing protein</fullName>
    </recommendedName>
</protein>
<dbReference type="PROSITE" id="PS50158">
    <property type="entry name" value="ZF_CCHC"/>
    <property type="match status" value="1"/>
</dbReference>
<dbReference type="SUPFAM" id="SSF50630">
    <property type="entry name" value="Acid proteases"/>
    <property type="match status" value="1"/>
</dbReference>
<dbReference type="AlphaFoldDB" id="A0A0C2M948"/>
<dbReference type="GO" id="GO:0008270">
    <property type="term" value="F:zinc ion binding"/>
    <property type="evidence" value="ECO:0007669"/>
    <property type="project" value="UniProtKB-KW"/>
</dbReference>
<proteinExistence type="predicted"/>
<keyword evidence="1" id="KW-0862">Zinc</keyword>
<dbReference type="Gene3D" id="4.10.60.10">
    <property type="entry name" value="Zinc finger, CCHC-type"/>
    <property type="match status" value="1"/>
</dbReference>
<dbReference type="InterPro" id="IPR021109">
    <property type="entry name" value="Peptidase_aspartic_dom_sf"/>
</dbReference>
<dbReference type="InterPro" id="IPR036875">
    <property type="entry name" value="Znf_CCHC_sf"/>
</dbReference>
<name>A0A0C2M948_THEKT</name>